<dbReference type="PROSITE" id="PS00211">
    <property type="entry name" value="ABC_TRANSPORTER_1"/>
    <property type="match status" value="1"/>
</dbReference>
<keyword evidence="6" id="KW-0408">Iron</keyword>
<keyword evidence="5 10" id="KW-0067">ATP-binding</keyword>
<keyword evidence="1" id="KW-0813">Transport</keyword>
<dbReference type="InterPro" id="IPR008995">
    <property type="entry name" value="Mo/tungstate-bd_C_term_dom"/>
</dbReference>
<feature type="domain" description="ABC transporter" evidence="9">
    <location>
        <begin position="15"/>
        <end position="246"/>
    </location>
</feature>
<keyword evidence="8" id="KW-0472">Membrane</keyword>
<dbReference type="InterPro" id="IPR013611">
    <property type="entry name" value="Transp-assoc_OB_typ2"/>
</dbReference>
<organism evidence="10 11">
    <name type="scientific">Sporichthya brevicatena</name>
    <dbReference type="NCBI Taxonomy" id="171442"/>
    <lineage>
        <taxon>Bacteria</taxon>
        <taxon>Bacillati</taxon>
        <taxon>Actinomycetota</taxon>
        <taxon>Actinomycetes</taxon>
        <taxon>Sporichthyales</taxon>
        <taxon>Sporichthyaceae</taxon>
        <taxon>Sporichthya</taxon>
    </lineage>
</organism>
<dbReference type="Pfam" id="PF08402">
    <property type="entry name" value="TOBE_2"/>
    <property type="match status" value="1"/>
</dbReference>
<evidence type="ECO:0000256" key="1">
    <source>
        <dbReference type="ARBA" id="ARBA00022448"/>
    </source>
</evidence>
<dbReference type="SUPFAM" id="SSF52540">
    <property type="entry name" value="P-loop containing nucleoside triphosphate hydrolases"/>
    <property type="match status" value="1"/>
</dbReference>
<evidence type="ECO:0000256" key="8">
    <source>
        <dbReference type="ARBA" id="ARBA00023136"/>
    </source>
</evidence>
<dbReference type="InterPro" id="IPR003439">
    <property type="entry name" value="ABC_transporter-like_ATP-bd"/>
</dbReference>
<gene>
    <name evidence="10" type="ORF">GCM10009547_28120</name>
</gene>
<evidence type="ECO:0000313" key="11">
    <source>
        <dbReference type="Proteomes" id="UP001500957"/>
    </source>
</evidence>
<evidence type="ECO:0000256" key="6">
    <source>
        <dbReference type="ARBA" id="ARBA00023004"/>
    </source>
</evidence>
<proteinExistence type="predicted"/>
<evidence type="ECO:0000256" key="7">
    <source>
        <dbReference type="ARBA" id="ARBA00023065"/>
    </source>
</evidence>
<evidence type="ECO:0000256" key="2">
    <source>
        <dbReference type="ARBA" id="ARBA00022475"/>
    </source>
</evidence>
<keyword evidence="3" id="KW-0410">Iron transport</keyword>
<evidence type="ECO:0000256" key="3">
    <source>
        <dbReference type="ARBA" id="ARBA00022496"/>
    </source>
</evidence>
<name>A0ABN1GYN6_9ACTN</name>
<dbReference type="Pfam" id="PF00005">
    <property type="entry name" value="ABC_tran"/>
    <property type="match status" value="1"/>
</dbReference>
<keyword evidence="11" id="KW-1185">Reference proteome</keyword>
<dbReference type="SUPFAM" id="SSF50331">
    <property type="entry name" value="MOP-like"/>
    <property type="match status" value="1"/>
</dbReference>
<evidence type="ECO:0000256" key="5">
    <source>
        <dbReference type="ARBA" id="ARBA00022840"/>
    </source>
</evidence>
<dbReference type="PANTHER" id="PTHR42781:SF4">
    <property type="entry name" value="SPERMIDINE_PUTRESCINE IMPORT ATP-BINDING PROTEIN POTA"/>
    <property type="match status" value="1"/>
</dbReference>
<keyword evidence="2" id="KW-1003">Cell membrane</keyword>
<dbReference type="RefSeq" id="WP_344605756.1">
    <property type="nucleotide sequence ID" value="NZ_BAAAHE010000021.1"/>
</dbReference>
<dbReference type="InterPro" id="IPR027417">
    <property type="entry name" value="P-loop_NTPase"/>
</dbReference>
<dbReference type="Proteomes" id="UP001500957">
    <property type="component" value="Unassembled WGS sequence"/>
</dbReference>
<dbReference type="InterPro" id="IPR017871">
    <property type="entry name" value="ABC_transporter-like_CS"/>
</dbReference>
<comment type="caution">
    <text evidence="10">The sequence shown here is derived from an EMBL/GenBank/DDBJ whole genome shotgun (WGS) entry which is preliminary data.</text>
</comment>
<protein>
    <submittedName>
        <fullName evidence="10">ABC transporter ATP-binding protein</fullName>
    </submittedName>
</protein>
<dbReference type="Gene3D" id="3.40.50.300">
    <property type="entry name" value="P-loop containing nucleotide triphosphate hydrolases"/>
    <property type="match status" value="1"/>
</dbReference>
<keyword evidence="4" id="KW-0547">Nucleotide-binding</keyword>
<dbReference type="PANTHER" id="PTHR42781">
    <property type="entry name" value="SPERMIDINE/PUTRESCINE IMPORT ATP-BINDING PROTEIN POTA"/>
    <property type="match status" value="1"/>
</dbReference>
<reference evidence="10 11" key="1">
    <citation type="journal article" date="2019" name="Int. J. Syst. Evol. Microbiol.">
        <title>The Global Catalogue of Microorganisms (GCM) 10K type strain sequencing project: providing services to taxonomists for standard genome sequencing and annotation.</title>
        <authorList>
            <consortium name="The Broad Institute Genomics Platform"/>
            <consortium name="The Broad Institute Genome Sequencing Center for Infectious Disease"/>
            <person name="Wu L."/>
            <person name="Ma J."/>
        </authorList>
    </citation>
    <scope>NUCLEOTIDE SEQUENCE [LARGE SCALE GENOMIC DNA]</scope>
    <source>
        <strain evidence="10 11">JCM 10671</strain>
    </source>
</reference>
<dbReference type="InterPro" id="IPR050093">
    <property type="entry name" value="ABC_SmlMolc_Importer"/>
</dbReference>
<keyword evidence="7" id="KW-0406">Ion transport</keyword>
<dbReference type="PROSITE" id="PS50893">
    <property type="entry name" value="ABC_TRANSPORTER_2"/>
    <property type="match status" value="1"/>
</dbReference>
<dbReference type="CDD" id="cd03259">
    <property type="entry name" value="ABC_Carb_Solutes_like"/>
    <property type="match status" value="1"/>
</dbReference>
<dbReference type="InterPro" id="IPR003593">
    <property type="entry name" value="AAA+_ATPase"/>
</dbReference>
<accession>A0ABN1GYN6</accession>
<dbReference type="SMART" id="SM00382">
    <property type="entry name" value="AAA"/>
    <property type="match status" value="1"/>
</dbReference>
<evidence type="ECO:0000256" key="4">
    <source>
        <dbReference type="ARBA" id="ARBA00022741"/>
    </source>
</evidence>
<sequence>MSDGMHVISAPTFPLTLESVVKDFGKTRAVDGISLTVGPGEIVAMVGPSGCGKSTTLRMIAGLERPDAGRVTLAGRCVAGPDVWVPAERRGVGLVFQDHALFPHLTVENNVGFGLPRRSPDRTARIREVLDLVSLGPLAGRYPHELSGGEQQRVALARALAPRPPIVLLDEAFSSLDRGLRAQIRTDTVAILRHTGTAAILITHDRDEALATGDRVVILRGGRVEQDASPDEAFHHPATRFVATFVGDAVFLPAERDAGMLHSEIVEVVAPRGLGHGAVEIVARPHEVTLDAGGPGKGEITALEFQGAFILYTVTLKSGLTIRSLQPHELRLEIGARVSVGLAPGITPSLLVDGVRPAPSVF</sequence>
<evidence type="ECO:0000259" key="9">
    <source>
        <dbReference type="PROSITE" id="PS50893"/>
    </source>
</evidence>
<evidence type="ECO:0000313" key="10">
    <source>
        <dbReference type="EMBL" id="GAA0623423.1"/>
    </source>
</evidence>
<dbReference type="GO" id="GO:0005524">
    <property type="term" value="F:ATP binding"/>
    <property type="evidence" value="ECO:0007669"/>
    <property type="project" value="UniProtKB-KW"/>
</dbReference>
<dbReference type="EMBL" id="BAAAHE010000021">
    <property type="protein sequence ID" value="GAA0623423.1"/>
    <property type="molecule type" value="Genomic_DNA"/>
</dbReference>
<dbReference type="InterPro" id="IPR015853">
    <property type="entry name" value="ABC_transpr_FbpC"/>
</dbReference>